<keyword evidence="3" id="KW-1185">Reference proteome</keyword>
<dbReference type="Proteomes" id="UP001589575">
    <property type="component" value="Unassembled WGS sequence"/>
</dbReference>
<accession>A0ABV5G6Q5</accession>
<dbReference type="EMBL" id="JBHMFI010000002">
    <property type="protein sequence ID" value="MFB9074627.1"/>
    <property type="molecule type" value="Genomic_DNA"/>
</dbReference>
<protein>
    <submittedName>
        <fullName evidence="2">Uncharacterized protein</fullName>
    </submittedName>
</protein>
<sequence>MVIRPTREITRSSGEIPKTCRAGHGSVGVLATVSMGGPIRCRWGCSAAADHSCRVPTTRSRCRGRNRGTSMDSTVMTCGTPKRPWAPKDAPMDGAHS</sequence>
<proteinExistence type="predicted"/>
<evidence type="ECO:0000256" key="1">
    <source>
        <dbReference type="SAM" id="MobiDB-lite"/>
    </source>
</evidence>
<organism evidence="2 3">
    <name type="scientific">Citricoccus parietis</name>
    <dbReference type="NCBI Taxonomy" id="592307"/>
    <lineage>
        <taxon>Bacteria</taxon>
        <taxon>Bacillati</taxon>
        <taxon>Actinomycetota</taxon>
        <taxon>Actinomycetes</taxon>
        <taxon>Micrococcales</taxon>
        <taxon>Micrococcaceae</taxon>
        <taxon>Citricoccus</taxon>
    </lineage>
</organism>
<gene>
    <name evidence="2" type="ORF">ACFFX0_26935</name>
</gene>
<name>A0ABV5G6Q5_9MICC</name>
<evidence type="ECO:0000313" key="3">
    <source>
        <dbReference type="Proteomes" id="UP001589575"/>
    </source>
</evidence>
<reference evidence="2 3" key="1">
    <citation type="submission" date="2024-09" db="EMBL/GenBank/DDBJ databases">
        <authorList>
            <person name="Sun Q."/>
            <person name="Mori K."/>
        </authorList>
    </citation>
    <scope>NUCLEOTIDE SEQUENCE [LARGE SCALE GENOMIC DNA]</scope>
    <source>
        <strain evidence="2 3">CCM 7609</strain>
    </source>
</reference>
<feature type="compositionally biased region" description="Polar residues" evidence="1">
    <location>
        <begin position="67"/>
        <end position="77"/>
    </location>
</feature>
<comment type="caution">
    <text evidence="2">The sequence shown here is derived from an EMBL/GenBank/DDBJ whole genome shotgun (WGS) entry which is preliminary data.</text>
</comment>
<evidence type="ECO:0000313" key="2">
    <source>
        <dbReference type="EMBL" id="MFB9074627.1"/>
    </source>
</evidence>
<feature type="region of interest" description="Disordered" evidence="1">
    <location>
        <begin position="58"/>
        <end position="97"/>
    </location>
</feature>